<dbReference type="EMBL" id="LDJI01000020">
    <property type="protein sequence ID" value="KRG63757.1"/>
    <property type="molecule type" value="Genomic_DNA"/>
</dbReference>
<keyword evidence="1" id="KW-1133">Transmembrane helix</keyword>
<dbReference type="PATRIC" id="fig|405444.3.peg.1317"/>
<feature type="transmembrane region" description="Helical" evidence="1">
    <location>
        <begin position="76"/>
        <end position="96"/>
    </location>
</feature>
<comment type="caution">
    <text evidence="2">The sequence shown here is derived from an EMBL/GenBank/DDBJ whole genome shotgun (WGS) entry which is preliminary data.</text>
</comment>
<proteinExistence type="predicted"/>
<dbReference type="Proteomes" id="UP000050864">
    <property type="component" value="Unassembled WGS sequence"/>
</dbReference>
<feature type="transmembrane region" description="Helical" evidence="1">
    <location>
        <begin position="44"/>
        <end position="70"/>
    </location>
</feature>
<sequence>MDNVALESLVFFSAAIIALMFPFEAQTLRRISMQHGRKLGWLPALVFGLCTTAAGVLTFMAVSVGIWFGIPHLLGEVLWLPLLTSIPGVIFGFFAARRANSGLTRILLGSAWTEV</sequence>
<gene>
    <name evidence="2" type="ORF">ABB26_11165</name>
</gene>
<evidence type="ECO:0000313" key="3">
    <source>
        <dbReference type="Proteomes" id="UP000050864"/>
    </source>
</evidence>
<evidence type="ECO:0000256" key="1">
    <source>
        <dbReference type="SAM" id="Phobius"/>
    </source>
</evidence>
<reference evidence="2 3" key="1">
    <citation type="submission" date="2015-05" db="EMBL/GenBank/DDBJ databases">
        <title>Genome sequencing and analysis of members of genus Stenotrophomonas.</title>
        <authorList>
            <person name="Patil P.P."/>
            <person name="Midha S."/>
            <person name="Patil P.B."/>
        </authorList>
    </citation>
    <scope>NUCLEOTIDE SEQUENCE [LARGE SCALE GENOMIC DNA]</scope>
    <source>
        <strain evidence="2 3">DSM 18929</strain>
    </source>
</reference>
<organism evidence="2 3">
    <name type="scientific">Stenotrophomonas humi</name>
    <dbReference type="NCBI Taxonomy" id="405444"/>
    <lineage>
        <taxon>Bacteria</taxon>
        <taxon>Pseudomonadati</taxon>
        <taxon>Pseudomonadota</taxon>
        <taxon>Gammaproteobacteria</taxon>
        <taxon>Lysobacterales</taxon>
        <taxon>Lysobacteraceae</taxon>
        <taxon>Stenotrophomonas</taxon>
    </lineage>
</organism>
<accession>A0A0R0C1E3</accession>
<keyword evidence="1" id="KW-0812">Transmembrane</keyword>
<dbReference type="AlphaFoldDB" id="A0A0R0C1E3"/>
<protein>
    <submittedName>
        <fullName evidence="2">Uncharacterized protein</fullName>
    </submittedName>
</protein>
<dbReference type="RefSeq" id="WP_057634075.1">
    <property type="nucleotide sequence ID" value="NZ_LDJI01000020.1"/>
</dbReference>
<name>A0A0R0C1E3_9GAMM</name>
<evidence type="ECO:0000313" key="2">
    <source>
        <dbReference type="EMBL" id="KRG63757.1"/>
    </source>
</evidence>
<dbReference type="STRING" id="405444.ABB26_11165"/>
<feature type="transmembrane region" description="Helical" evidence="1">
    <location>
        <begin position="6"/>
        <end position="23"/>
    </location>
</feature>
<keyword evidence="3" id="KW-1185">Reference proteome</keyword>
<keyword evidence="1" id="KW-0472">Membrane</keyword>